<dbReference type="InterPro" id="IPR006913">
    <property type="entry name" value="CENP-V/GFA"/>
</dbReference>
<reference evidence="5" key="1">
    <citation type="submission" date="2021-06" db="EMBL/GenBank/DDBJ databases">
        <authorList>
            <person name="Kallberg Y."/>
            <person name="Tangrot J."/>
            <person name="Rosling A."/>
        </authorList>
    </citation>
    <scope>NUCLEOTIDE SEQUENCE</scope>
    <source>
        <strain evidence="5">FL130A</strain>
    </source>
</reference>
<dbReference type="OrthoDB" id="2993351at2759"/>
<dbReference type="AlphaFoldDB" id="A0A9N8ZJI0"/>
<evidence type="ECO:0000259" key="4">
    <source>
        <dbReference type="PROSITE" id="PS51891"/>
    </source>
</evidence>
<keyword evidence="6" id="KW-1185">Reference proteome</keyword>
<evidence type="ECO:0000256" key="3">
    <source>
        <dbReference type="ARBA" id="ARBA00022833"/>
    </source>
</evidence>
<keyword evidence="3" id="KW-0862">Zinc</keyword>
<evidence type="ECO:0000256" key="2">
    <source>
        <dbReference type="ARBA" id="ARBA00022723"/>
    </source>
</evidence>
<dbReference type="Pfam" id="PF04828">
    <property type="entry name" value="GFA"/>
    <property type="match status" value="1"/>
</dbReference>
<feature type="domain" description="CENP-V/GFA" evidence="4">
    <location>
        <begin position="15"/>
        <end position="127"/>
    </location>
</feature>
<dbReference type="EMBL" id="CAJVPS010000609">
    <property type="protein sequence ID" value="CAG8497943.1"/>
    <property type="molecule type" value="Genomic_DNA"/>
</dbReference>
<comment type="similarity">
    <text evidence="1">Belongs to the Gfa family.</text>
</comment>
<dbReference type="GO" id="GO:0046872">
    <property type="term" value="F:metal ion binding"/>
    <property type="evidence" value="ECO:0007669"/>
    <property type="project" value="UniProtKB-KW"/>
</dbReference>
<name>A0A9N8ZJI0_9GLOM</name>
<dbReference type="InterPro" id="IPR011057">
    <property type="entry name" value="Mss4-like_sf"/>
</dbReference>
<dbReference type="PROSITE" id="PS51891">
    <property type="entry name" value="CENP_V_GFA"/>
    <property type="match status" value="1"/>
</dbReference>
<dbReference type="GO" id="GO:0016846">
    <property type="term" value="F:carbon-sulfur lyase activity"/>
    <property type="evidence" value="ECO:0007669"/>
    <property type="project" value="InterPro"/>
</dbReference>
<comment type="caution">
    <text evidence="5">The sequence shown here is derived from an EMBL/GenBank/DDBJ whole genome shotgun (WGS) entry which is preliminary data.</text>
</comment>
<organism evidence="5 6">
    <name type="scientific">Ambispora leptoticha</name>
    <dbReference type="NCBI Taxonomy" id="144679"/>
    <lineage>
        <taxon>Eukaryota</taxon>
        <taxon>Fungi</taxon>
        <taxon>Fungi incertae sedis</taxon>
        <taxon>Mucoromycota</taxon>
        <taxon>Glomeromycotina</taxon>
        <taxon>Glomeromycetes</taxon>
        <taxon>Archaeosporales</taxon>
        <taxon>Ambisporaceae</taxon>
        <taxon>Ambispora</taxon>
    </lineage>
</organism>
<accession>A0A9N8ZJI0</accession>
<evidence type="ECO:0000256" key="1">
    <source>
        <dbReference type="ARBA" id="ARBA00005495"/>
    </source>
</evidence>
<evidence type="ECO:0000313" key="5">
    <source>
        <dbReference type="EMBL" id="CAG8497943.1"/>
    </source>
</evidence>
<dbReference type="InterPro" id="IPR052355">
    <property type="entry name" value="CENP-V-like"/>
</dbReference>
<dbReference type="Proteomes" id="UP000789508">
    <property type="component" value="Unassembled WGS sequence"/>
</dbReference>
<protein>
    <submittedName>
        <fullName evidence="5">12944_t:CDS:1</fullName>
    </submittedName>
</protein>
<keyword evidence="2" id="KW-0479">Metal-binding</keyword>
<evidence type="ECO:0000313" key="6">
    <source>
        <dbReference type="Proteomes" id="UP000789508"/>
    </source>
</evidence>
<dbReference type="PANTHER" id="PTHR28620">
    <property type="entry name" value="CENTROMERE PROTEIN V"/>
    <property type="match status" value="1"/>
</dbReference>
<proteinExistence type="inferred from homology"/>
<dbReference type="Gene3D" id="2.170.150.70">
    <property type="match status" value="1"/>
</dbReference>
<dbReference type="PANTHER" id="PTHR28620:SF1">
    <property type="entry name" value="CENP-V_GFA DOMAIN-CONTAINING PROTEIN"/>
    <property type="match status" value="1"/>
</dbReference>
<sequence length="139" mass="15767">MTTLNNESNQSFVTHTGSCHCKKVIFQVDAPKILEVQDCNCSICTKKGFLHLIVPNSRFRILQGKDDLSVYTFNTHVAKHYFCNTCGVSPFYIPRSNPDGWDINFRCIDPDTVESFTVVKFDGQNWESNAENLAHLSKS</sequence>
<gene>
    <name evidence="5" type="ORF">ALEPTO_LOCUS3333</name>
</gene>
<dbReference type="SUPFAM" id="SSF51316">
    <property type="entry name" value="Mss4-like"/>
    <property type="match status" value="1"/>
</dbReference>